<dbReference type="EMBL" id="FWWT01000020">
    <property type="protein sequence ID" value="SMB92123.1"/>
    <property type="molecule type" value="Genomic_DNA"/>
</dbReference>
<protein>
    <recommendedName>
        <fullName evidence="8">Dihydrofolate synthase/folylpolyglutamate synthase</fullName>
        <ecNumber evidence="6">6.3.2.12</ecNumber>
        <ecNumber evidence="7">6.3.2.17</ecNumber>
    </recommendedName>
    <alternativeName>
        <fullName evidence="15">Tetrahydrofolylpolyglutamate synthase</fullName>
    </alternativeName>
</protein>
<evidence type="ECO:0000256" key="1">
    <source>
        <dbReference type="ARBA" id="ARBA00001946"/>
    </source>
</evidence>
<evidence type="ECO:0000256" key="13">
    <source>
        <dbReference type="ARBA" id="ARBA00022842"/>
    </source>
</evidence>
<dbReference type="Pfam" id="PF08245">
    <property type="entry name" value="Mur_ligase_M"/>
    <property type="match status" value="1"/>
</dbReference>
<evidence type="ECO:0000256" key="3">
    <source>
        <dbReference type="ARBA" id="ARBA00005150"/>
    </source>
</evidence>
<dbReference type="SUPFAM" id="SSF53244">
    <property type="entry name" value="MurD-like peptide ligases, peptide-binding domain"/>
    <property type="match status" value="1"/>
</dbReference>
<dbReference type="GO" id="GO:0008841">
    <property type="term" value="F:dihydrofolate synthase activity"/>
    <property type="evidence" value="ECO:0007669"/>
    <property type="project" value="UniProtKB-EC"/>
</dbReference>
<keyword evidence="11 18" id="KW-0547">Nucleotide-binding</keyword>
<evidence type="ECO:0000256" key="16">
    <source>
        <dbReference type="ARBA" id="ARBA00047493"/>
    </source>
</evidence>
<evidence type="ECO:0000313" key="21">
    <source>
        <dbReference type="EMBL" id="SMB92123.1"/>
    </source>
</evidence>
<dbReference type="Gene3D" id="3.90.190.20">
    <property type="entry name" value="Mur ligase, C-terminal domain"/>
    <property type="match status" value="1"/>
</dbReference>
<proteinExistence type="inferred from homology"/>
<evidence type="ECO:0000256" key="15">
    <source>
        <dbReference type="ARBA" id="ARBA00030592"/>
    </source>
</evidence>
<keyword evidence="10" id="KW-0479">Metal-binding</keyword>
<keyword evidence="14" id="KW-0289">Folate biosynthesis</keyword>
<dbReference type="InterPro" id="IPR036565">
    <property type="entry name" value="Mur-like_cat_sf"/>
</dbReference>
<keyword evidence="22" id="KW-1185">Reference proteome</keyword>
<keyword evidence="9 18" id="KW-0436">Ligase</keyword>
<name>A0A1W1VFY9_DESTI</name>
<dbReference type="Proteomes" id="UP000192731">
    <property type="component" value="Unassembled WGS sequence"/>
</dbReference>
<comment type="catalytic activity">
    <reaction evidence="17">
        <text>7,8-dihydropteroate + L-glutamate + ATP = 7,8-dihydrofolate + ADP + phosphate + H(+)</text>
        <dbReference type="Rhea" id="RHEA:23584"/>
        <dbReference type="ChEBI" id="CHEBI:15378"/>
        <dbReference type="ChEBI" id="CHEBI:17839"/>
        <dbReference type="ChEBI" id="CHEBI:29985"/>
        <dbReference type="ChEBI" id="CHEBI:30616"/>
        <dbReference type="ChEBI" id="CHEBI:43474"/>
        <dbReference type="ChEBI" id="CHEBI:57451"/>
        <dbReference type="ChEBI" id="CHEBI:456216"/>
        <dbReference type="EC" id="6.3.2.12"/>
    </reaction>
</comment>
<gene>
    <name evidence="21" type="ORF">SAMN00017405_1906</name>
</gene>
<dbReference type="GO" id="GO:0046872">
    <property type="term" value="F:metal ion binding"/>
    <property type="evidence" value="ECO:0007669"/>
    <property type="project" value="UniProtKB-KW"/>
</dbReference>
<dbReference type="OrthoDB" id="9809356at2"/>
<evidence type="ECO:0000256" key="18">
    <source>
        <dbReference type="PIRNR" id="PIRNR001563"/>
    </source>
</evidence>
<comment type="catalytic activity">
    <reaction evidence="16">
        <text>(6S)-5,6,7,8-tetrahydrofolyl-(gamma-L-Glu)(n) + L-glutamate + ATP = (6S)-5,6,7,8-tetrahydrofolyl-(gamma-L-Glu)(n+1) + ADP + phosphate + H(+)</text>
        <dbReference type="Rhea" id="RHEA:10580"/>
        <dbReference type="Rhea" id="RHEA-COMP:14738"/>
        <dbReference type="Rhea" id="RHEA-COMP:14740"/>
        <dbReference type="ChEBI" id="CHEBI:15378"/>
        <dbReference type="ChEBI" id="CHEBI:29985"/>
        <dbReference type="ChEBI" id="CHEBI:30616"/>
        <dbReference type="ChEBI" id="CHEBI:43474"/>
        <dbReference type="ChEBI" id="CHEBI:141005"/>
        <dbReference type="ChEBI" id="CHEBI:456216"/>
        <dbReference type="EC" id="6.3.2.17"/>
    </reaction>
</comment>
<dbReference type="GO" id="GO:0046656">
    <property type="term" value="P:folic acid biosynthetic process"/>
    <property type="evidence" value="ECO:0007669"/>
    <property type="project" value="UniProtKB-KW"/>
</dbReference>
<dbReference type="STRING" id="656914.SAMN00017405_1906"/>
<evidence type="ECO:0000256" key="4">
    <source>
        <dbReference type="ARBA" id="ARBA00008276"/>
    </source>
</evidence>
<comment type="similarity">
    <text evidence="4 18">Belongs to the folylpolyglutamate synthase family.</text>
</comment>
<evidence type="ECO:0000256" key="9">
    <source>
        <dbReference type="ARBA" id="ARBA00022598"/>
    </source>
</evidence>
<feature type="domain" description="Mur ligase central" evidence="20">
    <location>
        <begin position="44"/>
        <end position="268"/>
    </location>
</feature>
<keyword evidence="13" id="KW-0460">Magnesium</keyword>
<evidence type="ECO:0000256" key="2">
    <source>
        <dbReference type="ARBA" id="ARBA00004799"/>
    </source>
</evidence>
<evidence type="ECO:0000256" key="12">
    <source>
        <dbReference type="ARBA" id="ARBA00022840"/>
    </source>
</evidence>
<feature type="domain" description="Mur ligase C-terminal" evidence="19">
    <location>
        <begin position="295"/>
        <end position="415"/>
    </location>
</feature>
<comment type="pathway">
    <text evidence="3">Cofactor biosynthesis; tetrahydrofolylpolyglutamate biosynthesis.</text>
</comment>
<dbReference type="InterPro" id="IPR018109">
    <property type="entry name" value="Folylpolyglutamate_synth_CS"/>
</dbReference>
<dbReference type="Pfam" id="PF02875">
    <property type="entry name" value="Mur_ligase_C"/>
    <property type="match status" value="1"/>
</dbReference>
<dbReference type="AlphaFoldDB" id="A0A1W1VFY9"/>
<sequence length="433" mass="48671">MKYDEALEFLQGSGKFGINLGLNRVSELLENLDNPHEKIKIIHIAGTNGKGSVTAMLNSILSQAGLKVGVYTSPHLHSYTERIKINNSFISEEDFALEMVELKGILPKIIKKTNDNPTEFEILTAVALNYFYKQKVDIAIVEVGMGGRLDSTNVVNPIMSIITPIGKDHENFLGDTYEKISLEKAGIFKKDTPVVIGKQREECKNVLISEAKKKDCPVYFVDKVKVKELLYTELGQKLEVISENFTNEIFLSLLGDHQRENMKIVLTAIKLLSDQGLLISKDNIKIGLKNVKWPGRLELIIGKRKFVFDGAHNPQGAQALRDSLPKYFKYDNLIIILGILEDKDQERILEQIIPLAKTFIVTKPANFRTDNWQNVAQIIKRKSSAQVIIEEQVESAINKANELTNKGDLICITGSLYLIGEAREYVLKNLFPA</sequence>
<dbReference type="InterPro" id="IPR036615">
    <property type="entry name" value="Mur_ligase_C_dom_sf"/>
</dbReference>
<evidence type="ECO:0000259" key="20">
    <source>
        <dbReference type="Pfam" id="PF08245"/>
    </source>
</evidence>
<evidence type="ECO:0000256" key="17">
    <source>
        <dbReference type="ARBA" id="ARBA00049161"/>
    </source>
</evidence>
<accession>A0A1W1VFY9</accession>
<dbReference type="PROSITE" id="PS01012">
    <property type="entry name" value="FOLYLPOLYGLU_SYNT_2"/>
    <property type="match status" value="1"/>
</dbReference>
<comment type="pathway">
    <text evidence="2">Cofactor biosynthesis; tetrahydrofolate biosynthesis; 7,8-dihydrofolate from 2-amino-4-hydroxy-6-hydroxymethyl-7,8-dihydropteridine diphosphate and 4-aminobenzoate: step 2/2.</text>
</comment>
<evidence type="ECO:0000256" key="14">
    <source>
        <dbReference type="ARBA" id="ARBA00022909"/>
    </source>
</evidence>
<reference evidence="21 22" key="1">
    <citation type="submission" date="2017-04" db="EMBL/GenBank/DDBJ databases">
        <authorList>
            <person name="Afonso C.L."/>
            <person name="Miller P.J."/>
            <person name="Scott M.A."/>
            <person name="Spackman E."/>
            <person name="Goraichik I."/>
            <person name="Dimitrov K.M."/>
            <person name="Suarez D.L."/>
            <person name="Swayne D.E."/>
        </authorList>
    </citation>
    <scope>NUCLEOTIDE SEQUENCE [LARGE SCALE GENOMIC DNA]</scope>
    <source>
        <strain evidence="21 22">DSM 11270</strain>
    </source>
</reference>
<evidence type="ECO:0000256" key="7">
    <source>
        <dbReference type="ARBA" id="ARBA00013025"/>
    </source>
</evidence>
<evidence type="ECO:0000313" key="22">
    <source>
        <dbReference type="Proteomes" id="UP000192731"/>
    </source>
</evidence>
<evidence type="ECO:0000256" key="8">
    <source>
        <dbReference type="ARBA" id="ARBA00019357"/>
    </source>
</evidence>
<dbReference type="InterPro" id="IPR001645">
    <property type="entry name" value="Folylpolyglutamate_synth"/>
</dbReference>
<dbReference type="PANTHER" id="PTHR11136">
    <property type="entry name" value="FOLYLPOLYGLUTAMATE SYNTHASE-RELATED"/>
    <property type="match status" value="1"/>
</dbReference>
<organism evidence="21 22">
    <name type="scientific">Desulfonispora thiosulfatigenes DSM 11270</name>
    <dbReference type="NCBI Taxonomy" id="656914"/>
    <lineage>
        <taxon>Bacteria</taxon>
        <taxon>Bacillati</taxon>
        <taxon>Bacillota</taxon>
        <taxon>Clostridia</taxon>
        <taxon>Eubacteriales</taxon>
        <taxon>Peptococcaceae</taxon>
        <taxon>Desulfonispora</taxon>
    </lineage>
</organism>
<dbReference type="FunFam" id="3.40.1190.10:FF:000004">
    <property type="entry name" value="Dihydrofolate synthase/folylpolyglutamate synthase"/>
    <property type="match status" value="1"/>
</dbReference>
<dbReference type="EC" id="6.3.2.12" evidence="6"/>
<evidence type="ECO:0000256" key="5">
    <source>
        <dbReference type="ARBA" id="ARBA00011245"/>
    </source>
</evidence>
<evidence type="ECO:0000256" key="11">
    <source>
        <dbReference type="ARBA" id="ARBA00022741"/>
    </source>
</evidence>
<evidence type="ECO:0000256" key="6">
    <source>
        <dbReference type="ARBA" id="ARBA00013023"/>
    </source>
</evidence>
<dbReference type="InterPro" id="IPR004101">
    <property type="entry name" value="Mur_ligase_C"/>
</dbReference>
<dbReference type="PIRSF" id="PIRSF001563">
    <property type="entry name" value="Folylpolyglu_synth"/>
    <property type="match status" value="1"/>
</dbReference>
<comment type="subunit">
    <text evidence="5">Monomer.</text>
</comment>
<dbReference type="PANTHER" id="PTHR11136:SF0">
    <property type="entry name" value="DIHYDROFOLATE SYNTHETASE-RELATED"/>
    <property type="match status" value="1"/>
</dbReference>
<comment type="cofactor">
    <cofactor evidence="1">
        <name>Mg(2+)</name>
        <dbReference type="ChEBI" id="CHEBI:18420"/>
    </cofactor>
</comment>
<dbReference type="GO" id="GO:0005524">
    <property type="term" value="F:ATP binding"/>
    <property type="evidence" value="ECO:0007669"/>
    <property type="project" value="UniProtKB-KW"/>
</dbReference>
<keyword evidence="12 18" id="KW-0067">ATP-binding</keyword>
<evidence type="ECO:0000256" key="10">
    <source>
        <dbReference type="ARBA" id="ARBA00022723"/>
    </source>
</evidence>
<dbReference type="Gene3D" id="3.40.1190.10">
    <property type="entry name" value="Mur-like, catalytic domain"/>
    <property type="match status" value="1"/>
</dbReference>
<dbReference type="GO" id="GO:0005737">
    <property type="term" value="C:cytoplasm"/>
    <property type="evidence" value="ECO:0007669"/>
    <property type="project" value="TreeGrafter"/>
</dbReference>
<dbReference type="NCBIfam" id="TIGR01499">
    <property type="entry name" value="folC"/>
    <property type="match status" value="1"/>
</dbReference>
<dbReference type="EC" id="6.3.2.17" evidence="7"/>
<dbReference type="PROSITE" id="PS01011">
    <property type="entry name" value="FOLYLPOLYGLU_SYNT_1"/>
    <property type="match status" value="1"/>
</dbReference>
<dbReference type="SUPFAM" id="SSF53623">
    <property type="entry name" value="MurD-like peptide ligases, catalytic domain"/>
    <property type="match status" value="1"/>
</dbReference>
<dbReference type="GO" id="GO:0004326">
    <property type="term" value="F:tetrahydrofolylpolyglutamate synthase activity"/>
    <property type="evidence" value="ECO:0007669"/>
    <property type="project" value="UniProtKB-EC"/>
</dbReference>
<dbReference type="InterPro" id="IPR013221">
    <property type="entry name" value="Mur_ligase_cen"/>
</dbReference>
<evidence type="ECO:0000259" key="19">
    <source>
        <dbReference type="Pfam" id="PF02875"/>
    </source>
</evidence>
<dbReference type="RefSeq" id="WP_084053512.1">
    <property type="nucleotide sequence ID" value="NZ_FWWT01000020.1"/>
</dbReference>